<keyword evidence="3" id="KW-1185">Reference proteome</keyword>
<evidence type="ECO:0000256" key="1">
    <source>
        <dbReference type="SAM" id="MobiDB-lite"/>
    </source>
</evidence>
<dbReference type="AlphaFoldDB" id="A0AAD8J2F5"/>
<sequence>MNLISEKLPEVYTNPFCVYYASTTRDDKKRCAYMSLGGTSIMESKSILNVLDMILNSKANKERALAVNAIYNLLVKRDKELSSTMEVEELKKQEMLVEVLLGMLELNPRRKIKKKLLCKKRKIINAEKDTVTKEAVTEDTVLKEAVLEDTVMEDVVMKDTFMEEDTVLKDIVEEDAVKDGIKPTVKPKRTKSLAKAWFSRQEPEPKETSKARKGKTKYLGIQKAKGLCMNLKKPLQVKYPNSFEVQHAKSKEIRSVKVELDANQEASMYILWWDSSRSINVDTNFIMEIESISVNDIPVIVRTKVRRRIDYFFLDRMVELLQSYDNVPNKVMEHVLKYKDERDMEFYQKFGMFEDHDDSNIAHLLEYSDEEVADYEEDIPEEEVQTQPGQEGPSNPAARNATKDMEAPFLNKCKEANRVESEAPNYQPCMLENPLRIKFINEEIPVGSFHKLKTSALKDLLYLVIGSIHPLEHLCSSEIEGILQRRKGEDSKLDKSRRKTLNAYPGRRFKLVEGILKFRTYAFGKDLWMDLQDAKVCLSKAVHKYIDEIEDDAISPDEKALVEGLKEILTEALNREDEARQKRKSEAK</sequence>
<accession>A0AAD8J2F5</accession>
<comment type="caution">
    <text evidence="2">The sequence shown here is derived from an EMBL/GenBank/DDBJ whole genome shotgun (WGS) entry which is preliminary data.</text>
</comment>
<evidence type="ECO:0000313" key="2">
    <source>
        <dbReference type="EMBL" id="KAK1395654.1"/>
    </source>
</evidence>
<feature type="compositionally biased region" description="Acidic residues" evidence="1">
    <location>
        <begin position="375"/>
        <end position="384"/>
    </location>
</feature>
<dbReference type="Proteomes" id="UP001237642">
    <property type="component" value="Unassembled WGS sequence"/>
</dbReference>
<reference evidence="2" key="1">
    <citation type="submission" date="2023-02" db="EMBL/GenBank/DDBJ databases">
        <title>Genome of toxic invasive species Heracleum sosnowskyi carries increased number of genes despite the absence of recent whole-genome duplications.</title>
        <authorList>
            <person name="Schelkunov M."/>
            <person name="Shtratnikova V."/>
            <person name="Makarenko M."/>
            <person name="Klepikova A."/>
            <person name="Omelchenko D."/>
            <person name="Novikova G."/>
            <person name="Obukhova E."/>
            <person name="Bogdanov V."/>
            <person name="Penin A."/>
            <person name="Logacheva M."/>
        </authorList>
    </citation>
    <scope>NUCLEOTIDE SEQUENCE</scope>
    <source>
        <strain evidence="2">Hsosn_3</strain>
        <tissue evidence="2">Leaf</tissue>
    </source>
</reference>
<evidence type="ECO:0000313" key="3">
    <source>
        <dbReference type="Proteomes" id="UP001237642"/>
    </source>
</evidence>
<protein>
    <submittedName>
        <fullName evidence="2">Uncharacterized protein</fullName>
    </submittedName>
</protein>
<reference evidence="2" key="2">
    <citation type="submission" date="2023-05" db="EMBL/GenBank/DDBJ databases">
        <authorList>
            <person name="Schelkunov M.I."/>
        </authorList>
    </citation>
    <scope>NUCLEOTIDE SEQUENCE</scope>
    <source>
        <strain evidence="2">Hsosn_3</strain>
        <tissue evidence="2">Leaf</tissue>
    </source>
</reference>
<name>A0AAD8J2F5_9APIA</name>
<dbReference type="EMBL" id="JAUIZM010000002">
    <property type="protein sequence ID" value="KAK1395654.1"/>
    <property type="molecule type" value="Genomic_DNA"/>
</dbReference>
<gene>
    <name evidence="2" type="ORF">POM88_005517</name>
</gene>
<proteinExistence type="predicted"/>
<organism evidence="2 3">
    <name type="scientific">Heracleum sosnowskyi</name>
    <dbReference type="NCBI Taxonomy" id="360622"/>
    <lineage>
        <taxon>Eukaryota</taxon>
        <taxon>Viridiplantae</taxon>
        <taxon>Streptophyta</taxon>
        <taxon>Embryophyta</taxon>
        <taxon>Tracheophyta</taxon>
        <taxon>Spermatophyta</taxon>
        <taxon>Magnoliopsida</taxon>
        <taxon>eudicotyledons</taxon>
        <taxon>Gunneridae</taxon>
        <taxon>Pentapetalae</taxon>
        <taxon>asterids</taxon>
        <taxon>campanulids</taxon>
        <taxon>Apiales</taxon>
        <taxon>Apiaceae</taxon>
        <taxon>Apioideae</taxon>
        <taxon>apioid superclade</taxon>
        <taxon>Tordylieae</taxon>
        <taxon>Tordyliinae</taxon>
        <taxon>Heracleum</taxon>
    </lineage>
</organism>
<feature type="region of interest" description="Disordered" evidence="1">
    <location>
        <begin position="375"/>
        <end position="400"/>
    </location>
</feature>